<accession>A0A951UBJ0</accession>
<gene>
    <name evidence="2" type="ORF">KME25_22120</name>
</gene>
<dbReference type="InterPro" id="IPR025877">
    <property type="entry name" value="MobA-like_NTP_Trfase"/>
</dbReference>
<name>A0A951UBJ0_9CYAN</name>
<evidence type="ECO:0000313" key="3">
    <source>
        <dbReference type="Proteomes" id="UP000753908"/>
    </source>
</evidence>
<proteinExistence type="predicted"/>
<dbReference type="InterPro" id="IPR029044">
    <property type="entry name" value="Nucleotide-diphossugar_trans"/>
</dbReference>
<dbReference type="Pfam" id="PF12804">
    <property type="entry name" value="NTP_transf_3"/>
    <property type="match status" value="1"/>
</dbReference>
<dbReference type="PANTHER" id="PTHR43777:SF1">
    <property type="entry name" value="MOLYBDENUM COFACTOR CYTIDYLYLTRANSFERASE"/>
    <property type="match status" value="1"/>
</dbReference>
<feature type="domain" description="MobA-like NTP transferase" evidence="1">
    <location>
        <begin position="9"/>
        <end position="166"/>
    </location>
</feature>
<dbReference type="EMBL" id="JAHHIF010000035">
    <property type="protein sequence ID" value="MBW4547110.1"/>
    <property type="molecule type" value="Genomic_DNA"/>
</dbReference>
<dbReference type="PANTHER" id="PTHR43777">
    <property type="entry name" value="MOLYBDENUM COFACTOR CYTIDYLYLTRANSFERASE"/>
    <property type="match status" value="1"/>
</dbReference>
<dbReference type="Gene3D" id="3.90.550.10">
    <property type="entry name" value="Spore Coat Polysaccharide Biosynthesis Protein SpsA, Chain A"/>
    <property type="match status" value="1"/>
</dbReference>
<dbReference type="Proteomes" id="UP000753908">
    <property type="component" value="Unassembled WGS sequence"/>
</dbReference>
<dbReference type="AlphaFoldDB" id="A0A951UBJ0"/>
<dbReference type="GO" id="GO:0016779">
    <property type="term" value="F:nucleotidyltransferase activity"/>
    <property type="evidence" value="ECO:0007669"/>
    <property type="project" value="UniProtKB-ARBA"/>
</dbReference>
<reference evidence="2" key="1">
    <citation type="submission" date="2021-05" db="EMBL/GenBank/DDBJ databases">
        <authorList>
            <person name="Pietrasiak N."/>
            <person name="Ward R."/>
            <person name="Stajich J.E."/>
            <person name="Kurbessoian T."/>
        </authorList>
    </citation>
    <scope>NUCLEOTIDE SEQUENCE</scope>
    <source>
        <strain evidence="2">CPER-KK1</strain>
    </source>
</reference>
<evidence type="ECO:0000259" key="1">
    <source>
        <dbReference type="Pfam" id="PF12804"/>
    </source>
</evidence>
<dbReference type="CDD" id="cd04182">
    <property type="entry name" value="GT_2_like_f"/>
    <property type="match status" value="1"/>
</dbReference>
<dbReference type="SUPFAM" id="SSF53448">
    <property type="entry name" value="Nucleotide-diphospho-sugar transferases"/>
    <property type="match status" value="1"/>
</dbReference>
<comment type="caution">
    <text evidence="2">The sequence shown here is derived from an EMBL/GenBank/DDBJ whole genome shotgun (WGS) entry which is preliminary data.</text>
</comment>
<organism evidence="2 3">
    <name type="scientific">Symplocastrum torsivum CPER-KK1</name>
    <dbReference type="NCBI Taxonomy" id="450513"/>
    <lineage>
        <taxon>Bacteria</taxon>
        <taxon>Bacillati</taxon>
        <taxon>Cyanobacteriota</taxon>
        <taxon>Cyanophyceae</taxon>
        <taxon>Oscillatoriophycideae</taxon>
        <taxon>Oscillatoriales</taxon>
        <taxon>Microcoleaceae</taxon>
        <taxon>Symplocastrum</taxon>
    </lineage>
</organism>
<protein>
    <submittedName>
        <fullName evidence="2">Nucleotidyltransferase family protein</fullName>
    </submittedName>
</protein>
<evidence type="ECO:0000313" key="2">
    <source>
        <dbReference type="EMBL" id="MBW4547110.1"/>
    </source>
</evidence>
<sequence length="201" mass="22506">MTSIEKNFAIILAAGASTRMGTCKASLAWLEGKTLLSYQVEKWLIAGITPIVVLGSHNAHHQNDCPQGSRVVINSFPNQGKTSSILKGLRLLPQDFEVVAVSAVDQPRSTEVYQKLLKEYRDYAAMITAPSYKGRLGHPLFFSNKLLPYLENIREETAGLRQVVQEFYSVIQKVEFDTPDVLADLNTPESYKTFLEKQNKN</sequence>
<reference evidence="2" key="2">
    <citation type="journal article" date="2022" name="Microbiol. Resour. Announc.">
        <title>Metagenome Sequencing to Explore Phylogenomics of Terrestrial Cyanobacteria.</title>
        <authorList>
            <person name="Ward R.D."/>
            <person name="Stajich J.E."/>
            <person name="Johansen J.R."/>
            <person name="Huntemann M."/>
            <person name="Clum A."/>
            <person name="Foster B."/>
            <person name="Foster B."/>
            <person name="Roux S."/>
            <person name="Palaniappan K."/>
            <person name="Varghese N."/>
            <person name="Mukherjee S."/>
            <person name="Reddy T.B.K."/>
            <person name="Daum C."/>
            <person name="Copeland A."/>
            <person name="Chen I.A."/>
            <person name="Ivanova N.N."/>
            <person name="Kyrpides N.C."/>
            <person name="Shapiro N."/>
            <person name="Eloe-Fadrosh E.A."/>
            <person name="Pietrasiak N."/>
        </authorList>
    </citation>
    <scope>NUCLEOTIDE SEQUENCE</scope>
    <source>
        <strain evidence="2">CPER-KK1</strain>
    </source>
</reference>